<name>A0A097SS64_9BACT</name>
<evidence type="ECO:0000256" key="2">
    <source>
        <dbReference type="ARBA" id="ARBA00022603"/>
    </source>
</evidence>
<dbReference type="PANTHER" id="PTHR42933:SF3">
    <property type="entry name" value="TYPE I RESTRICTION ENZYME MJAVIII METHYLASE SUBUNIT"/>
    <property type="match status" value="1"/>
</dbReference>
<evidence type="ECO:0000313" key="9">
    <source>
        <dbReference type="Proteomes" id="UP000030066"/>
    </source>
</evidence>
<dbReference type="GO" id="GO:0003677">
    <property type="term" value="F:DNA binding"/>
    <property type="evidence" value="ECO:0007669"/>
    <property type="project" value="InterPro"/>
</dbReference>
<dbReference type="GO" id="GO:0032259">
    <property type="term" value="P:methylation"/>
    <property type="evidence" value="ECO:0007669"/>
    <property type="project" value="UniProtKB-KW"/>
</dbReference>
<dbReference type="InterPro" id="IPR051537">
    <property type="entry name" value="DNA_Adenine_Mtase"/>
</dbReference>
<dbReference type="REBASE" id="95975">
    <property type="entry name" value="MspM1ORF600P"/>
</dbReference>
<evidence type="ECO:0000256" key="1">
    <source>
        <dbReference type="ARBA" id="ARBA00011900"/>
    </source>
</evidence>
<dbReference type="SUPFAM" id="SSF53335">
    <property type="entry name" value="S-adenosyl-L-methionine-dependent methyltransferases"/>
    <property type="match status" value="1"/>
</dbReference>
<keyword evidence="9" id="KW-1185">Reference proteome</keyword>
<protein>
    <recommendedName>
        <fullName evidence="1">site-specific DNA-methyltransferase (adenine-specific)</fullName>
        <ecNumber evidence="1">2.1.1.72</ecNumber>
    </recommendedName>
</protein>
<dbReference type="Gene3D" id="3.40.50.150">
    <property type="entry name" value="Vaccinia Virus protein VP39"/>
    <property type="match status" value="1"/>
</dbReference>
<dbReference type="HOGENOM" id="CLU_015410_2_1_14"/>
<dbReference type="EMBL" id="CP007711">
    <property type="protein sequence ID" value="AIV03447.1"/>
    <property type="molecule type" value="Genomic_DNA"/>
</dbReference>
<dbReference type="KEGG" id="mgj:MGM1_0600"/>
<accession>A0A097SS64</accession>
<dbReference type="AlphaFoldDB" id="A0A097SS64"/>
<proteinExistence type="predicted"/>
<dbReference type="InterPro" id="IPR003356">
    <property type="entry name" value="DNA_methylase_A-5"/>
</dbReference>
<keyword evidence="4" id="KW-0949">S-adenosyl-L-methionine</keyword>
<dbReference type="InterPro" id="IPR029063">
    <property type="entry name" value="SAM-dependent_MTases_sf"/>
</dbReference>
<keyword evidence="2 8" id="KW-0489">Methyltransferase</keyword>
<dbReference type="GO" id="GO:0009007">
    <property type="term" value="F:site-specific DNA-methyltransferase (adenine-specific) activity"/>
    <property type="evidence" value="ECO:0007669"/>
    <property type="project" value="UniProtKB-EC"/>
</dbReference>
<dbReference type="GO" id="GO:0008170">
    <property type="term" value="F:N-methyltransferase activity"/>
    <property type="evidence" value="ECO:0007669"/>
    <property type="project" value="InterPro"/>
</dbReference>
<organism evidence="8 9">
    <name type="scientific">Candidatus Malacoplasma girerdii</name>
    <dbReference type="NCBI Taxonomy" id="1318617"/>
    <lineage>
        <taxon>Bacteria</taxon>
        <taxon>Bacillati</taxon>
        <taxon>Mycoplasmatota</taxon>
        <taxon>Mycoplasmoidales</taxon>
        <taxon>Mycoplasmoidaceae</taxon>
        <taxon>Malacoplasma</taxon>
    </lineage>
</organism>
<comment type="catalytic activity">
    <reaction evidence="6">
        <text>a 2'-deoxyadenosine in DNA + S-adenosyl-L-methionine = an N(6)-methyl-2'-deoxyadenosine in DNA + S-adenosyl-L-homocysteine + H(+)</text>
        <dbReference type="Rhea" id="RHEA:15197"/>
        <dbReference type="Rhea" id="RHEA-COMP:12418"/>
        <dbReference type="Rhea" id="RHEA-COMP:12419"/>
        <dbReference type="ChEBI" id="CHEBI:15378"/>
        <dbReference type="ChEBI" id="CHEBI:57856"/>
        <dbReference type="ChEBI" id="CHEBI:59789"/>
        <dbReference type="ChEBI" id="CHEBI:90615"/>
        <dbReference type="ChEBI" id="CHEBI:90616"/>
        <dbReference type="EC" id="2.1.1.72"/>
    </reaction>
</comment>
<reference evidence="8 9" key="1">
    <citation type="journal article" date="2014" name="PLoS ONE">
        <title>An emerging Mycoplasma associated with trichomoniasis, vaginal infection and disease.</title>
        <authorList>
            <consortium name="Vaginal Microbiome Consortium"/>
            <person name="Fettweis J.M."/>
            <person name="Serrano M.G."/>
            <person name="Huang B."/>
            <person name="Brooks J.P."/>
            <person name="Glascock A.L."/>
            <person name="Sheth N.U."/>
            <person name="Strauss J.F.III."/>
            <person name="Jefferson K.K."/>
            <person name="Buck G.A."/>
        </authorList>
    </citation>
    <scope>NUCLEOTIDE SEQUENCE [LARGE SCALE GENOMIC DNA]</scope>
    <source>
        <strain evidence="8 9">VCU_M1</strain>
    </source>
</reference>
<dbReference type="STRING" id="1318617.MGM1_0600"/>
<dbReference type="GO" id="GO:0009307">
    <property type="term" value="P:DNA restriction-modification system"/>
    <property type="evidence" value="ECO:0007669"/>
    <property type="project" value="UniProtKB-KW"/>
</dbReference>
<dbReference type="PRINTS" id="PR00507">
    <property type="entry name" value="N12N6MTFRASE"/>
</dbReference>
<dbReference type="PROSITE" id="PS00092">
    <property type="entry name" value="N6_MTASE"/>
    <property type="match status" value="1"/>
</dbReference>
<dbReference type="Pfam" id="PF02384">
    <property type="entry name" value="N6_Mtase"/>
    <property type="match status" value="1"/>
</dbReference>
<evidence type="ECO:0000256" key="4">
    <source>
        <dbReference type="ARBA" id="ARBA00022691"/>
    </source>
</evidence>
<evidence type="ECO:0000259" key="7">
    <source>
        <dbReference type="Pfam" id="PF02384"/>
    </source>
</evidence>
<dbReference type="PANTHER" id="PTHR42933">
    <property type="entry name" value="SLR6095 PROTEIN"/>
    <property type="match status" value="1"/>
</dbReference>
<evidence type="ECO:0000256" key="5">
    <source>
        <dbReference type="ARBA" id="ARBA00022747"/>
    </source>
</evidence>
<feature type="domain" description="DNA methylase adenine-specific" evidence="7">
    <location>
        <begin position="272"/>
        <end position="522"/>
    </location>
</feature>
<evidence type="ECO:0000256" key="3">
    <source>
        <dbReference type="ARBA" id="ARBA00022679"/>
    </source>
</evidence>
<dbReference type="eggNOG" id="COG0286">
    <property type="taxonomic scope" value="Bacteria"/>
</dbReference>
<evidence type="ECO:0000256" key="6">
    <source>
        <dbReference type="ARBA" id="ARBA00047942"/>
    </source>
</evidence>
<evidence type="ECO:0000313" key="8">
    <source>
        <dbReference type="EMBL" id="AIV03447.1"/>
    </source>
</evidence>
<dbReference type="Proteomes" id="UP000030066">
    <property type="component" value="Chromosome"/>
</dbReference>
<dbReference type="InterPro" id="IPR002052">
    <property type="entry name" value="DNA_methylase_N6_adenine_CS"/>
</dbReference>
<sequence length="591" mass="68754">MKNRYLMNSRNDIVNKVGSKYLRRNIEEDEFSYPQVLKKNIEGRKFLDLRFEKDNVSLLIEVKEENRKKFTEENIEQIHSYKNLERQFRQNNDIVEILYDLKSKNIIVWKNDEELPNESTINSMDYYVKLFSSRTNDKNAVIEATNDLNNMLHGFGVKERIRSQLVGSLLIVLNHNRGKDIFYSRLEKTRDILQKIETVLEDKIKDEQDDTSQSRLKIDQLIKVIKDQEVRELKTDQLCDLLDLIKDRLVPYIDPESSTGEDLLNLFFTTFNKYVGKADKNQAFTPTHITDFMCDIVRVDASSRVLDPTCGSGAFLVQAMSKMIKKAKNNEELKKKIKREQLFGIEKEEKAFGLATTNMLIHQDGRTNIICDSCFNRKKWIQEKKINVVLMNPPFNGQKMPDDCPKVKNKEVDATKGFYFVKYIADTVNNGWLATILPLQCAIGNDKNIFKCKKEMLNNHTLKAVFTLPSEVFYPGASVNACIMLFELGKQHDSTIPTFFGYYKEDGFVKKKNKGRIEKINWEVTKAKWLKNYFNNIVEPGLSIVKCVDSNDEWLAEAHMETDYSKLTEADFVQTIRDFIAFKVKEGHVDE</sequence>
<keyword evidence="5" id="KW-0680">Restriction system</keyword>
<dbReference type="EC" id="2.1.1.72" evidence="1"/>
<keyword evidence="3" id="KW-0808">Transferase</keyword>
<gene>
    <name evidence="8" type="ORF">MGM1_0600</name>
</gene>